<evidence type="ECO:0000256" key="1">
    <source>
        <dbReference type="SAM" id="SignalP"/>
    </source>
</evidence>
<keyword evidence="3" id="KW-1185">Reference proteome</keyword>
<dbReference type="EMBL" id="JANEYF010004696">
    <property type="protein sequence ID" value="KAJ8930338.1"/>
    <property type="molecule type" value="Genomic_DNA"/>
</dbReference>
<dbReference type="AlphaFoldDB" id="A0AAV8WUM3"/>
<organism evidence="2 3">
    <name type="scientific">Rhamnusium bicolor</name>
    <dbReference type="NCBI Taxonomy" id="1586634"/>
    <lineage>
        <taxon>Eukaryota</taxon>
        <taxon>Metazoa</taxon>
        <taxon>Ecdysozoa</taxon>
        <taxon>Arthropoda</taxon>
        <taxon>Hexapoda</taxon>
        <taxon>Insecta</taxon>
        <taxon>Pterygota</taxon>
        <taxon>Neoptera</taxon>
        <taxon>Endopterygota</taxon>
        <taxon>Coleoptera</taxon>
        <taxon>Polyphaga</taxon>
        <taxon>Cucujiformia</taxon>
        <taxon>Chrysomeloidea</taxon>
        <taxon>Cerambycidae</taxon>
        <taxon>Lepturinae</taxon>
        <taxon>Rhagiini</taxon>
        <taxon>Rhamnusium</taxon>
    </lineage>
</organism>
<comment type="caution">
    <text evidence="2">The sequence shown here is derived from an EMBL/GenBank/DDBJ whole genome shotgun (WGS) entry which is preliminary data.</text>
</comment>
<evidence type="ECO:0000313" key="2">
    <source>
        <dbReference type="EMBL" id="KAJ8930338.1"/>
    </source>
</evidence>
<protein>
    <submittedName>
        <fullName evidence="2">Uncharacterized protein</fullName>
    </submittedName>
</protein>
<dbReference type="Proteomes" id="UP001162156">
    <property type="component" value="Unassembled WGS sequence"/>
</dbReference>
<sequence>MKIFLTLVALSTASASIIGLGPLGLISPAAPGVVVQGPSAQAALAGPDGSAIAAAAQGGTVATGPTAGGILTAGLLAPGLLAAPALAAPTVVAGPSGTVSYA</sequence>
<name>A0AAV8WUM3_9CUCU</name>
<feature type="signal peptide" evidence="1">
    <location>
        <begin position="1"/>
        <end position="15"/>
    </location>
</feature>
<reference evidence="2" key="1">
    <citation type="journal article" date="2023" name="Insect Mol. Biol.">
        <title>Genome sequencing provides insights into the evolution of gene families encoding plant cell wall-degrading enzymes in longhorned beetles.</title>
        <authorList>
            <person name="Shin N.R."/>
            <person name="Okamura Y."/>
            <person name="Kirsch R."/>
            <person name="Pauchet Y."/>
        </authorList>
    </citation>
    <scope>NUCLEOTIDE SEQUENCE</scope>
    <source>
        <strain evidence="2">RBIC_L_NR</strain>
    </source>
</reference>
<evidence type="ECO:0000313" key="3">
    <source>
        <dbReference type="Proteomes" id="UP001162156"/>
    </source>
</evidence>
<feature type="chain" id="PRO_5043854984" evidence="1">
    <location>
        <begin position="16"/>
        <end position="102"/>
    </location>
</feature>
<keyword evidence="1" id="KW-0732">Signal</keyword>
<accession>A0AAV8WUM3</accession>
<gene>
    <name evidence="2" type="ORF">NQ314_016888</name>
</gene>
<proteinExistence type="predicted"/>